<reference evidence="2 3" key="1">
    <citation type="submission" date="2019-12" db="EMBL/GenBank/DDBJ databases">
        <authorList>
            <person name="Jiao W.-B."/>
            <person name="Schneeberger K."/>
        </authorList>
    </citation>
    <scope>NUCLEOTIDE SEQUENCE [LARGE SCALE GENOMIC DNA]</scope>
    <source>
        <strain evidence="3">cv. C24</strain>
    </source>
</reference>
<dbReference type="Araport" id="AT1G32225"/>
<evidence type="ECO:0000313" key="3">
    <source>
        <dbReference type="Proteomes" id="UP000434276"/>
    </source>
</evidence>
<gene>
    <name evidence="1" type="ordered locus">At1g32225</name>
    <name evidence="2" type="ORF">C24_LOCUS23406</name>
</gene>
<organism evidence="2 3">
    <name type="scientific">Arabidopsis thaliana</name>
    <name type="common">Mouse-ear cress</name>
    <dbReference type="NCBI Taxonomy" id="3702"/>
    <lineage>
        <taxon>Eukaryota</taxon>
        <taxon>Viridiplantae</taxon>
        <taxon>Streptophyta</taxon>
        <taxon>Embryophyta</taxon>
        <taxon>Tracheophyta</taxon>
        <taxon>Spermatophyta</taxon>
        <taxon>Magnoliopsida</taxon>
        <taxon>eudicotyledons</taxon>
        <taxon>Gunneridae</taxon>
        <taxon>Pentapetalae</taxon>
        <taxon>rosids</taxon>
        <taxon>malvids</taxon>
        <taxon>Brassicales</taxon>
        <taxon>Brassicaceae</taxon>
        <taxon>Camelineae</taxon>
        <taxon>Arabidopsis</taxon>
    </lineage>
</organism>
<dbReference type="EMBL" id="CACSHJ010000096">
    <property type="protein sequence ID" value="CAA0405233.1"/>
    <property type="molecule type" value="Genomic_DNA"/>
</dbReference>
<dbReference type="ExpressionAtlas" id="A0A5S9Y8C1">
    <property type="expression patterns" value="baseline"/>
</dbReference>
<dbReference type="OrthoDB" id="10331355at2759"/>
<dbReference type="KEGG" id="ath:AT1G32225"/>
<dbReference type="AlphaFoldDB" id="A0A5S9Y8C1"/>
<sequence length="57" mass="6287">MFSPSPFPSLSPSHLHLISITVSPPYSSRFHRRKFMDGSLLTGMMIHGIQSVDGGDE</sequence>
<dbReference type="RefSeq" id="NP_001154387.1">
    <property type="nucleotide sequence ID" value="NM_001160915.1"/>
</dbReference>
<dbReference type="Proteomes" id="UP000434276">
    <property type="component" value="Unassembled WGS sequence"/>
</dbReference>
<protein>
    <submittedName>
        <fullName evidence="2">Uncharacterized protein</fullName>
    </submittedName>
</protein>
<dbReference type="GeneID" id="7922346"/>
<evidence type="ECO:0000313" key="1">
    <source>
        <dbReference type="Araport" id="AT1G32225"/>
    </source>
</evidence>
<accession>A0A5S9Y8C1</accession>
<evidence type="ECO:0000313" key="2">
    <source>
        <dbReference type="EMBL" id="CAA0405233.1"/>
    </source>
</evidence>
<proteinExistence type="predicted"/>
<name>A0A5S9Y8C1_ARATH</name>